<protein>
    <submittedName>
        <fullName evidence="1">Uncharacterized protein</fullName>
    </submittedName>
</protein>
<evidence type="ECO:0000313" key="2">
    <source>
        <dbReference type="Proteomes" id="UP000003163"/>
    </source>
</evidence>
<reference evidence="2" key="2">
    <citation type="submission" date="2015-07" db="EMBL/GenBank/DDBJ databases">
        <title>Contrasting host-pathogen interactions and genome evolution in two generalist and specialist microsporidian pathogens of mosquitoes.</title>
        <authorList>
            <consortium name="The Broad Institute Genomics Platform"/>
            <consortium name="The Broad Institute Genome Sequencing Center for Infectious Disease"/>
            <person name="Cuomo C.A."/>
            <person name="Sanscrainte N.D."/>
            <person name="Goldberg J.M."/>
            <person name="Heiman D."/>
            <person name="Young S."/>
            <person name="Zeng Q."/>
            <person name="Becnel J.J."/>
            <person name="Birren B.W."/>
        </authorList>
    </citation>
    <scope>NUCLEOTIDE SEQUENCE [LARGE SCALE GENOMIC DNA]</scope>
    <source>
        <strain evidence="2">USNM 41457</strain>
    </source>
</reference>
<accession>J9DJD5</accession>
<dbReference type="EMBL" id="AFBI03000059">
    <property type="protein sequence ID" value="EJW02725.1"/>
    <property type="molecule type" value="Genomic_DNA"/>
</dbReference>
<organism evidence="1 2">
    <name type="scientific">Edhazardia aedis (strain USNM 41457)</name>
    <name type="common">Microsporidian parasite</name>
    <dbReference type="NCBI Taxonomy" id="1003232"/>
    <lineage>
        <taxon>Eukaryota</taxon>
        <taxon>Fungi</taxon>
        <taxon>Fungi incertae sedis</taxon>
        <taxon>Microsporidia</taxon>
        <taxon>Edhazardia</taxon>
    </lineage>
</organism>
<gene>
    <name evidence="1" type="ORF">EDEG_02878</name>
</gene>
<dbReference type="VEuPathDB" id="MicrosporidiaDB:EDEG_02878"/>
<dbReference type="InParanoid" id="J9DJD5"/>
<name>J9DJD5_EDHAE</name>
<comment type="caution">
    <text evidence="1">The sequence shown here is derived from an EMBL/GenBank/DDBJ whole genome shotgun (WGS) entry which is preliminary data.</text>
</comment>
<reference evidence="1 2" key="1">
    <citation type="submission" date="2011-08" db="EMBL/GenBank/DDBJ databases">
        <authorList>
            <person name="Liu Z.J."/>
            <person name="Shi F.L."/>
            <person name="Lu J.Q."/>
            <person name="Li M."/>
            <person name="Wang Z.L."/>
        </authorList>
    </citation>
    <scope>NUCLEOTIDE SEQUENCE [LARGE SCALE GENOMIC DNA]</scope>
    <source>
        <strain evidence="1 2">USNM 41457</strain>
    </source>
</reference>
<dbReference type="AlphaFoldDB" id="J9DJD5"/>
<proteinExistence type="predicted"/>
<keyword evidence="2" id="KW-1185">Reference proteome</keyword>
<dbReference type="HOGENOM" id="CLU_2291666_0_0_1"/>
<sequence>MIKLIISFNKKQVCFYRLCFKPSIKSHCFFISIDRLALTNVCFLLEKLFCQSPVCTKRFSYSLIYSKLEKIGFDDLLFFLLIPLYLPDRKYINSNNNLVDQ</sequence>
<dbReference type="Proteomes" id="UP000003163">
    <property type="component" value="Unassembled WGS sequence"/>
</dbReference>
<evidence type="ECO:0000313" key="1">
    <source>
        <dbReference type="EMBL" id="EJW02725.1"/>
    </source>
</evidence>